<feature type="binding site" evidence="3">
    <location>
        <begin position="79"/>
        <end position="82"/>
    </location>
    <ligand>
        <name>GTP</name>
        <dbReference type="ChEBI" id="CHEBI:37565"/>
    </ligand>
</feature>
<reference evidence="5 6" key="2">
    <citation type="submission" date="2024-07" db="EMBL/GenBank/DDBJ databases">
        <authorList>
            <person name="Akdeniz Z."/>
        </authorList>
    </citation>
    <scope>NUCLEOTIDE SEQUENCE [LARGE SCALE GENOMIC DNA]</scope>
</reference>
<name>A0AA86QPM8_9EUKA</name>
<organism evidence="4">
    <name type="scientific">Hexamita inflata</name>
    <dbReference type="NCBI Taxonomy" id="28002"/>
    <lineage>
        <taxon>Eukaryota</taxon>
        <taxon>Metamonada</taxon>
        <taxon>Diplomonadida</taxon>
        <taxon>Hexamitidae</taxon>
        <taxon>Hexamitinae</taxon>
        <taxon>Hexamita</taxon>
    </lineage>
</organism>
<evidence type="ECO:0000256" key="3">
    <source>
        <dbReference type="PIRSR" id="PIRSR606689-1"/>
    </source>
</evidence>
<dbReference type="EMBL" id="CATOUU010000901">
    <property type="protein sequence ID" value="CAI9958082.1"/>
    <property type="molecule type" value="Genomic_DNA"/>
</dbReference>
<evidence type="ECO:0000256" key="2">
    <source>
        <dbReference type="ARBA" id="ARBA00023134"/>
    </source>
</evidence>
<keyword evidence="1 3" id="KW-0547">Nucleotide-binding</keyword>
<protein>
    <submittedName>
        <fullName evidence="4">ADP-ribosylation factor</fullName>
    </submittedName>
    <submittedName>
        <fullName evidence="5">ADP-ribosylation_factor</fullName>
    </submittedName>
</protein>
<keyword evidence="2 3" id="KW-0342">GTP-binding</keyword>
<dbReference type="InterPro" id="IPR006689">
    <property type="entry name" value="Small_GTPase_ARF/SAR"/>
</dbReference>
<accession>A0AA86QPM8</accession>
<evidence type="ECO:0000313" key="4">
    <source>
        <dbReference type="EMBL" id="CAI9958082.1"/>
    </source>
</evidence>
<reference evidence="4" key="1">
    <citation type="submission" date="2023-06" db="EMBL/GenBank/DDBJ databases">
        <authorList>
            <person name="Kurt Z."/>
        </authorList>
    </citation>
    <scope>NUCLEOTIDE SEQUENCE</scope>
</reference>
<dbReference type="Pfam" id="PF00025">
    <property type="entry name" value="Arf"/>
    <property type="match status" value="1"/>
</dbReference>
<dbReference type="AlphaFoldDB" id="A0AA86QPM8"/>
<keyword evidence="6" id="KW-1185">Reference proteome</keyword>
<dbReference type="InterPro" id="IPR027417">
    <property type="entry name" value="P-loop_NTPase"/>
</dbReference>
<dbReference type="PANTHER" id="PTHR45732:SF7">
    <property type="entry name" value="ADP-RIBOSYLATION FACTOR-LIKE PROTEIN 8"/>
    <property type="match status" value="1"/>
</dbReference>
<proteinExistence type="predicted"/>
<gene>
    <name evidence="4" type="ORF">HINF_LOCUS45727</name>
    <name evidence="5" type="ORF">HINF_LOCUS59709</name>
</gene>
<dbReference type="GO" id="GO:0003924">
    <property type="term" value="F:GTPase activity"/>
    <property type="evidence" value="ECO:0007669"/>
    <property type="project" value="InterPro"/>
</dbReference>
<evidence type="ECO:0000313" key="5">
    <source>
        <dbReference type="EMBL" id="CAL6080107.1"/>
    </source>
</evidence>
<dbReference type="EMBL" id="CAXDID020000344">
    <property type="protein sequence ID" value="CAL6080107.1"/>
    <property type="molecule type" value="Genomic_DNA"/>
</dbReference>
<dbReference type="SUPFAM" id="SSF52540">
    <property type="entry name" value="P-loop containing nucleoside triphosphate hydrolases"/>
    <property type="match status" value="1"/>
</dbReference>
<dbReference type="Gene3D" id="3.40.50.300">
    <property type="entry name" value="P-loop containing nucleotide triphosphate hydrolases"/>
    <property type="match status" value="1"/>
</dbReference>
<dbReference type="Proteomes" id="UP001642409">
    <property type="component" value="Unassembled WGS sequence"/>
</dbReference>
<dbReference type="PANTHER" id="PTHR45732">
    <property type="entry name" value="ADP-RIBOSYLATION FACTOR-LIKE PROTEIN 8"/>
    <property type="match status" value="1"/>
</dbReference>
<sequence length="131" mass="14919">MSVLMRRENTLIIEPGSDISKIQIINFILLPNSKKHFEGPPLYVVDASDKDKLSEAKDELFKLVEMDTLVGKPLLVLGNKNDIDGALKEDQLQKMLDLEQIQNREVCIYSISAKNLTNIDNVIKWMTKYGK</sequence>
<evidence type="ECO:0000313" key="6">
    <source>
        <dbReference type="Proteomes" id="UP001642409"/>
    </source>
</evidence>
<evidence type="ECO:0000256" key="1">
    <source>
        <dbReference type="ARBA" id="ARBA00022741"/>
    </source>
</evidence>
<comment type="caution">
    <text evidence="4">The sequence shown here is derived from an EMBL/GenBank/DDBJ whole genome shotgun (WGS) entry which is preliminary data.</text>
</comment>
<dbReference type="GO" id="GO:0005525">
    <property type="term" value="F:GTP binding"/>
    <property type="evidence" value="ECO:0007669"/>
    <property type="project" value="UniProtKB-KW"/>
</dbReference>